<dbReference type="Proteomes" id="UP000241647">
    <property type="component" value="Unassembled WGS sequence"/>
</dbReference>
<reference evidence="2 3" key="1">
    <citation type="submission" date="2018-02" db="EMBL/GenBank/DDBJ databases">
        <title>8 Nocardia nova and 1 Nocardia cyriacigeorgica strain used for evolution to TMP-SMX.</title>
        <authorList>
            <person name="Mehta H."/>
            <person name="Weng J."/>
            <person name="Shamoo Y."/>
        </authorList>
    </citation>
    <scope>NUCLEOTIDE SEQUENCE [LARGE SCALE GENOMIC DNA]</scope>
    <source>
        <strain evidence="2 3">ATCC 33727</strain>
    </source>
</reference>
<evidence type="ECO:0000259" key="1">
    <source>
        <dbReference type="Pfam" id="PF03235"/>
    </source>
</evidence>
<feature type="domain" description="GmrSD restriction endonucleases N-terminal" evidence="1">
    <location>
        <begin position="60"/>
        <end position="204"/>
    </location>
</feature>
<evidence type="ECO:0000313" key="3">
    <source>
        <dbReference type="Proteomes" id="UP000241647"/>
    </source>
</evidence>
<accession>A0A2T2YT65</accession>
<proteinExistence type="predicted"/>
<dbReference type="InterPro" id="IPR004919">
    <property type="entry name" value="GmrSD_N"/>
</dbReference>
<dbReference type="AlphaFoldDB" id="A0A2T2YT65"/>
<organism evidence="2 3">
    <name type="scientific">Nocardia nova</name>
    <dbReference type="NCBI Taxonomy" id="37330"/>
    <lineage>
        <taxon>Bacteria</taxon>
        <taxon>Bacillati</taxon>
        <taxon>Actinomycetota</taxon>
        <taxon>Actinomycetes</taxon>
        <taxon>Mycobacteriales</taxon>
        <taxon>Nocardiaceae</taxon>
        <taxon>Nocardia</taxon>
    </lineage>
</organism>
<dbReference type="Pfam" id="PF03235">
    <property type="entry name" value="GmrSD_N"/>
    <property type="match status" value="1"/>
</dbReference>
<gene>
    <name evidence="2" type="ORF">C8259_29695</name>
</gene>
<dbReference type="EMBL" id="PYHS01000021">
    <property type="protein sequence ID" value="PSR58714.1"/>
    <property type="molecule type" value="Genomic_DNA"/>
</dbReference>
<comment type="caution">
    <text evidence="2">The sequence shown here is derived from an EMBL/GenBank/DDBJ whole genome shotgun (WGS) entry which is preliminary data.</text>
</comment>
<dbReference type="PANTHER" id="PTHR39639">
    <property type="entry name" value="CHROMOSOME 16, WHOLE GENOME SHOTGUN SEQUENCE"/>
    <property type="match status" value="1"/>
</dbReference>
<dbReference type="PANTHER" id="PTHR39639:SF1">
    <property type="entry name" value="DUF262 DOMAIN-CONTAINING PROTEIN"/>
    <property type="match status" value="1"/>
</dbReference>
<sequence>MPVSNDKLLPGERIERVSAHGLVPKSASTDEAINDKYVRGEIRIVVEQARYQLKQVPALVQSADYDLQPDFQRRPRWGAEKRSRLIESFIINVPVPPVFLYEAQLSRFEVMDGKQRLTTIAEFYDDKFALEGLREWPELNGRKYSQLPEQVRRGIDRRYLSSIVLLHETAKNENEAERLKQLVFERINTGGEDLSPQEQRNALHPGPLNRACIRLSRHQSFCEMWDIPIPTSEELHSPETWQPSKELLKNKKYRIMEDAQLVLRFFAHRQRSRLSRTGGLDAFLTQFLISGNKLPIETIHQMEELFRDASDLALSILGTKAFWLYRKRADEWLWISDPTVVAYDPIMRAFSNLLDKSDALERRRGDIRKALPNFYRKHAAEFDGRKVNARDAEKRDILFAEFLEGFVY</sequence>
<name>A0A2T2YT65_9NOCA</name>
<evidence type="ECO:0000313" key="2">
    <source>
        <dbReference type="EMBL" id="PSR58714.1"/>
    </source>
</evidence>
<protein>
    <submittedName>
        <fullName evidence="2">DUF262 domain-containing protein</fullName>
    </submittedName>
</protein>